<comment type="caution">
    <text evidence="1">The sequence shown here is derived from an EMBL/GenBank/DDBJ whole genome shotgun (WGS) entry which is preliminary data.</text>
</comment>
<organism evidence="1 2">
    <name type="scientific">Penicillium coprophilum</name>
    <dbReference type="NCBI Taxonomy" id="36646"/>
    <lineage>
        <taxon>Eukaryota</taxon>
        <taxon>Fungi</taxon>
        <taxon>Dikarya</taxon>
        <taxon>Ascomycota</taxon>
        <taxon>Pezizomycotina</taxon>
        <taxon>Eurotiomycetes</taxon>
        <taxon>Eurotiomycetidae</taxon>
        <taxon>Eurotiales</taxon>
        <taxon>Aspergillaceae</taxon>
        <taxon>Penicillium</taxon>
    </lineage>
</organism>
<evidence type="ECO:0000313" key="1">
    <source>
        <dbReference type="EMBL" id="OQE37942.1"/>
    </source>
</evidence>
<proteinExistence type="predicted"/>
<keyword evidence="2" id="KW-1185">Reference proteome</keyword>
<dbReference type="AlphaFoldDB" id="A0A1V6UHL4"/>
<dbReference type="Proteomes" id="UP000191500">
    <property type="component" value="Unassembled WGS sequence"/>
</dbReference>
<gene>
    <name evidence="1" type="ORF">PENCOP_c009G07001</name>
</gene>
<protein>
    <submittedName>
        <fullName evidence="1">Uncharacterized protein</fullName>
    </submittedName>
</protein>
<sequence length="356" mass="39830">MPGKPIGDNWPSLSFAVRSHLVREVAISSACIFRKQVQGIGNIYGGSSVVEYSTLTKQSLPLTELVDTEITAPGKEKDFGLDDCSAPTGEEVEAPYFNLSNNVSEAASHSNVPANRFSEGDSPEIGRIVSMQFFWGPNIHHDIHRGPFRSSKDWIAARLMLNEDDCQATLGKYSVEDLDSDAEEEVDDATTTLQIINDLKSIFPVVFPTDDNDLEPLGVRFNITFMGSLYLPFVLDQRPRYSEPDVANYDREANGELNELYFAHLWEYEGTLLRDVFIDEMKNLDAEWMEIFDRSQVSRDLDFAVYHCNSGIYTKINAWIGDIAAGISNGAVCAIGSMHRMVSRQRQWNNDCGLSS</sequence>
<reference evidence="2" key="1">
    <citation type="journal article" date="2017" name="Nat. Microbiol.">
        <title>Global analysis of biosynthetic gene clusters reveals vast potential of secondary metabolite production in Penicillium species.</title>
        <authorList>
            <person name="Nielsen J.C."/>
            <person name="Grijseels S."/>
            <person name="Prigent S."/>
            <person name="Ji B."/>
            <person name="Dainat J."/>
            <person name="Nielsen K.F."/>
            <person name="Frisvad J.C."/>
            <person name="Workman M."/>
            <person name="Nielsen J."/>
        </authorList>
    </citation>
    <scope>NUCLEOTIDE SEQUENCE [LARGE SCALE GENOMIC DNA]</scope>
    <source>
        <strain evidence="2">IBT 31321</strain>
    </source>
</reference>
<dbReference type="EMBL" id="MDDG01000009">
    <property type="protein sequence ID" value="OQE37942.1"/>
    <property type="molecule type" value="Genomic_DNA"/>
</dbReference>
<evidence type="ECO:0000313" key="2">
    <source>
        <dbReference type="Proteomes" id="UP000191500"/>
    </source>
</evidence>
<name>A0A1V6UHL4_9EURO</name>
<accession>A0A1V6UHL4</accession>